<keyword evidence="3" id="KW-1185">Reference proteome</keyword>
<dbReference type="Pfam" id="PF00855">
    <property type="entry name" value="PWWP"/>
    <property type="match status" value="1"/>
</dbReference>
<dbReference type="PANTHER" id="PTHR33697">
    <property type="entry name" value="T17B22.17 PROTEIN-RELATED"/>
    <property type="match status" value="1"/>
</dbReference>
<sequence length="106" mass="11854">MESDDEASNKAIDLSVGGLVWVGSWWPGWILGPEELPESCLVSPKSGIPVKLLKERMDWYNLETSTRVKAFRCREYDDCIEKAKAAANSSKKVVKYARRGCHSSCS</sequence>
<dbReference type="PANTHER" id="PTHR33697:SF1">
    <property type="entry name" value="TUDOR_PWWP_MBT SUPERFAMILY PROTEIN"/>
    <property type="match status" value="1"/>
</dbReference>
<dbReference type="EMBL" id="JBJUIK010000004">
    <property type="protein sequence ID" value="KAL3528655.1"/>
    <property type="molecule type" value="Genomic_DNA"/>
</dbReference>
<dbReference type="SUPFAM" id="SSF63748">
    <property type="entry name" value="Tudor/PWWP/MBT"/>
    <property type="match status" value="1"/>
</dbReference>
<protein>
    <recommendedName>
        <fullName evidence="1">PWWP domain-containing protein</fullName>
    </recommendedName>
</protein>
<dbReference type="InterPro" id="IPR000313">
    <property type="entry name" value="PWWP_dom"/>
</dbReference>
<dbReference type="InterPro" id="IPR044679">
    <property type="entry name" value="PWWP2-like"/>
</dbReference>
<accession>A0ABD3ADP7</accession>
<comment type="caution">
    <text evidence="2">The sequence shown here is derived from an EMBL/GenBank/DDBJ whole genome shotgun (WGS) entry which is preliminary data.</text>
</comment>
<proteinExistence type="predicted"/>
<dbReference type="AlphaFoldDB" id="A0ABD3ADP7"/>
<evidence type="ECO:0000259" key="1">
    <source>
        <dbReference type="Pfam" id="PF00855"/>
    </source>
</evidence>
<organism evidence="2 3">
    <name type="scientific">Cinchona calisaya</name>
    <dbReference type="NCBI Taxonomy" id="153742"/>
    <lineage>
        <taxon>Eukaryota</taxon>
        <taxon>Viridiplantae</taxon>
        <taxon>Streptophyta</taxon>
        <taxon>Embryophyta</taxon>
        <taxon>Tracheophyta</taxon>
        <taxon>Spermatophyta</taxon>
        <taxon>Magnoliopsida</taxon>
        <taxon>eudicotyledons</taxon>
        <taxon>Gunneridae</taxon>
        <taxon>Pentapetalae</taxon>
        <taxon>asterids</taxon>
        <taxon>lamiids</taxon>
        <taxon>Gentianales</taxon>
        <taxon>Rubiaceae</taxon>
        <taxon>Cinchonoideae</taxon>
        <taxon>Cinchoneae</taxon>
        <taxon>Cinchona</taxon>
    </lineage>
</organism>
<evidence type="ECO:0000313" key="3">
    <source>
        <dbReference type="Proteomes" id="UP001630127"/>
    </source>
</evidence>
<gene>
    <name evidence="2" type="ORF">ACH5RR_007977</name>
</gene>
<dbReference type="Proteomes" id="UP001630127">
    <property type="component" value="Unassembled WGS sequence"/>
</dbReference>
<dbReference type="Gene3D" id="2.30.30.140">
    <property type="match status" value="1"/>
</dbReference>
<reference evidence="2 3" key="1">
    <citation type="submission" date="2024-11" db="EMBL/GenBank/DDBJ databases">
        <title>A near-complete genome assembly of Cinchona calisaya.</title>
        <authorList>
            <person name="Lian D.C."/>
            <person name="Zhao X.W."/>
            <person name="Wei L."/>
        </authorList>
    </citation>
    <scope>NUCLEOTIDE SEQUENCE [LARGE SCALE GENOMIC DNA]</scope>
    <source>
        <tissue evidence="2">Nenye</tissue>
    </source>
</reference>
<name>A0ABD3ADP7_9GENT</name>
<feature type="domain" description="PWWP" evidence="1">
    <location>
        <begin position="23"/>
        <end position="93"/>
    </location>
</feature>
<evidence type="ECO:0000313" key="2">
    <source>
        <dbReference type="EMBL" id="KAL3528655.1"/>
    </source>
</evidence>